<gene>
    <name evidence="3" type="ORF">DD559_08470</name>
</gene>
<keyword evidence="1" id="KW-1133">Transmembrane helix</keyword>
<proteinExistence type="predicted"/>
<keyword evidence="1" id="KW-0472">Membrane</keyword>
<dbReference type="Proteomes" id="UP000245890">
    <property type="component" value="Unassembled WGS sequence"/>
</dbReference>
<feature type="domain" description="DUF6249" evidence="2">
    <location>
        <begin position="7"/>
        <end position="117"/>
    </location>
</feature>
<sequence length="122" mass="13551">MNEQTLSFTAMMLAPVLIALIFFRYRRLQVEARYRALVQIADKGLELPALLLSDPQANFSERRRGLVLIAAGLGIMAMVATLPFQLDGGRSLASLWGIGLLPLMTGLGYLASWWLSRSDARR</sequence>
<evidence type="ECO:0000313" key="4">
    <source>
        <dbReference type="Proteomes" id="UP000245890"/>
    </source>
</evidence>
<feature type="transmembrane region" description="Helical" evidence="1">
    <location>
        <begin position="92"/>
        <end position="115"/>
    </location>
</feature>
<evidence type="ECO:0000313" key="3">
    <source>
        <dbReference type="EMBL" id="PVX31425.1"/>
    </source>
</evidence>
<dbReference type="InterPro" id="IPR046216">
    <property type="entry name" value="DUF6249"/>
</dbReference>
<keyword evidence="1" id="KW-0812">Transmembrane</keyword>
<dbReference type="AlphaFoldDB" id="A0A2U0SJ99"/>
<comment type="caution">
    <text evidence="3">The sequence shown here is derived from an EMBL/GenBank/DDBJ whole genome shotgun (WGS) entry which is preliminary data.</text>
</comment>
<keyword evidence="4" id="KW-1185">Reference proteome</keyword>
<accession>A0A2U0SJ99</accession>
<name>A0A2U0SJ99_9SPHN</name>
<organism evidence="3 4">
    <name type="scientific">Sphingomonas pokkalii</name>
    <dbReference type="NCBI Taxonomy" id="2175090"/>
    <lineage>
        <taxon>Bacteria</taxon>
        <taxon>Pseudomonadati</taxon>
        <taxon>Pseudomonadota</taxon>
        <taxon>Alphaproteobacteria</taxon>
        <taxon>Sphingomonadales</taxon>
        <taxon>Sphingomonadaceae</taxon>
        <taxon>Sphingomonas</taxon>
    </lineage>
</organism>
<feature type="transmembrane region" description="Helical" evidence="1">
    <location>
        <begin position="6"/>
        <end position="25"/>
    </location>
</feature>
<reference evidence="3 4" key="1">
    <citation type="submission" date="2018-05" db="EMBL/GenBank/DDBJ databases">
        <title>Description of Sphingomonas pokkalii sp nov, isolated from the rhizosphere of saline tolerant pokkali rice and its draft genome analysis.</title>
        <authorList>
            <person name="Menon R."/>
            <person name="Kumari S."/>
            <person name="Rameshkumar N."/>
        </authorList>
    </citation>
    <scope>NUCLEOTIDE SEQUENCE [LARGE SCALE GENOMIC DNA]</scope>
    <source>
        <strain evidence="3 4">L3B27</strain>
    </source>
</reference>
<evidence type="ECO:0000259" key="2">
    <source>
        <dbReference type="Pfam" id="PF19762"/>
    </source>
</evidence>
<dbReference type="Pfam" id="PF19762">
    <property type="entry name" value="DUF6249"/>
    <property type="match status" value="1"/>
</dbReference>
<dbReference type="EMBL" id="QENQ01000001">
    <property type="protein sequence ID" value="PVX31425.1"/>
    <property type="molecule type" value="Genomic_DNA"/>
</dbReference>
<feature type="transmembrane region" description="Helical" evidence="1">
    <location>
        <begin position="66"/>
        <end position="86"/>
    </location>
</feature>
<dbReference type="OrthoDB" id="5737184at2"/>
<evidence type="ECO:0000256" key="1">
    <source>
        <dbReference type="SAM" id="Phobius"/>
    </source>
</evidence>
<protein>
    <recommendedName>
        <fullName evidence="2">DUF6249 domain-containing protein</fullName>
    </recommendedName>
</protein>